<reference evidence="1 2" key="1">
    <citation type="journal article" date="2012" name="Appl. Soil Ecol.">
        <title>Isolation and characterization of new plant growth-promoting bacterial endophytes.</title>
        <authorList>
            <person name="Rashid S."/>
            <person name="Charles T.C."/>
            <person name="Glick B.R."/>
        </authorList>
    </citation>
    <scope>NUCLEOTIDE SEQUENCE [LARGE SCALE GENOMIC DNA]</scope>
    <source>
        <strain evidence="1 2">YsS1</strain>
    </source>
</reference>
<accession>A0ABY8PMD5</accession>
<dbReference type="EMBL" id="CP123771">
    <property type="protein sequence ID" value="WGO96394.1"/>
    <property type="molecule type" value="Genomic_DNA"/>
</dbReference>
<sequence>MGLLDLTMCDLLKSGSPSVEVDLDAIFIQLGNVWTSAGVHQQASLNIVNAQQNP</sequence>
<proteinExistence type="predicted"/>
<protein>
    <submittedName>
        <fullName evidence="1">Uncharacterized protein</fullName>
    </submittedName>
</protein>
<evidence type="ECO:0000313" key="1">
    <source>
        <dbReference type="EMBL" id="WGO96394.1"/>
    </source>
</evidence>
<dbReference type="RefSeq" id="WP_256454452.1">
    <property type="nucleotide sequence ID" value="NZ_CP087200.1"/>
</dbReference>
<evidence type="ECO:0000313" key="2">
    <source>
        <dbReference type="Proteomes" id="UP001227386"/>
    </source>
</evidence>
<organism evidence="1 2">
    <name type="scientific">Pseudomonas viciae</name>
    <dbReference type="NCBI Taxonomy" id="2505979"/>
    <lineage>
        <taxon>Bacteria</taxon>
        <taxon>Pseudomonadati</taxon>
        <taxon>Pseudomonadota</taxon>
        <taxon>Gammaproteobacteria</taxon>
        <taxon>Pseudomonadales</taxon>
        <taxon>Pseudomonadaceae</taxon>
        <taxon>Pseudomonas</taxon>
    </lineage>
</organism>
<keyword evidence="2" id="KW-1185">Reference proteome</keyword>
<name>A0ABY8PMD5_9PSED</name>
<dbReference type="Proteomes" id="UP001227386">
    <property type="component" value="Chromosome"/>
</dbReference>
<gene>
    <name evidence="1" type="ORF">QCD61_12795</name>
</gene>